<feature type="compositionally biased region" description="Polar residues" evidence="3">
    <location>
        <begin position="188"/>
        <end position="197"/>
    </location>
</feature>
<keyword evidence="2" id="KW-0175">Coiled coil</keyword>
<dbReference type="InterPro" id="IPR001107">
    <property type="entry name" value="Band_7"/>
</dbReference>
<name>W7Y3X0_9BACT</name>
<gene>
    <name evidence="5" type="ORF">JCM21142_3912</name>
</gene>
<organism evidence="5 6">
    <name type="scientific">Saccharicrinis fermentans DSM 9555 = JCM 21142</name>
    <dbReference type="NCBI Taxonomy" id="869213"/>
    <lineage>
        <taxon>Bacteria</taxon>
        <taxon>Pseudomonadati</taxon>
        <taxon>Bacteroidota</taxon>
        <taxon>Bacteroidia</taxon>
        <taxon>Marinilabiliales</taxon>
        <taxon>Marinilabiliaceae</taxon>
        <taxon>Saccharicrinis</taxon>
    </lineage>
</organism>
<dbReference type="InterPro" id="IPR036013">
    <property type="entry name" value="Band_7/SPFH_dom_sf"/>
</dbReference>
<feature type="coiled-coil region" evidence="2">
    <location>
        <begin position="90"/>
        <end position="117"/>
    </location>
</feature>
<protein>
    <submittedName>
        <fullName evidence="5">SPFH domain protein</fullName>
    </submittedName>
</protein>
<dbReference type="AlphaFoldDB" id="W7Y3X0"/>
<dbReference type="STRING" id="869213.GCA_000517085_00737"/>
<evidence type="ECO:0000259" key="4">
    <source>
        <dbReference type="Pfam" id="PF01145"/>
    </source>
</evidence>
<dbReference type="GO" id="GO:0016020">
    <property type="term" value="C:membrane"/>
    <property type="evidence" value="ECO:0007669"/>
    <property type="project" value="UniProtKB-SubCell"/>
</dbReference>
<dbReference type="SUPFAM" id="SSF117892">
    <property type="entry name" value="Band 7/SPFH domain"/>
    <property type="match status" value="1"/>
</dbReference>
<evidence type="ECO:0000256" key="1">
    <source>
        <dbReference type="ARBA" id="ARBA00004167"/>
    </source>
</evidence>
<sequence>MFGINFIKFDAMTHVIQFSNGKIKREGKGLSFYYWAPKTSIAAIPIGSKDIQFIFRETTHDFQKIAIQGQITYVITDPKQLSEVLDFTLVNKQQHKEDNFEKINQRLNNEAQTATAKFIQQLDLKSAIRSAKEIGEMISTGLTNSKAIKHLGVEVINVDVIAVTPTPEMAKALETETREALQKEADQAYTNDATSPLNKKEKFARVS</sequence>
<reference evidence="5 6" key="1">
    <citation type="journal article" date="2014" name="Genome Announc.">
        <title>Draft Genome Sequence of Cytophaga fermentans JCM 21142T, a Facultative Anaerobe Isolated from Marine Mud.</title>
        <authorList>
            <person name="Starns D."/>
            <person name="Oshima K."/>
            <person name="Suda W."/>
            <person name="Iino T."/>
            <person name="Yuki M."/>
            <person name="Inoue J."/>
            <person name="Kitamura K."/>
            <person name="Iida T."/>
            <person name="Darby A."/>
            <person name="Hattori M."/>
            <person name="Ohkuma M."/>
        </authorList>
    </citation>
    <scope>NUCLEOTIDE SEQUENCE [LARGE SCALE GENOMIC DNA]</scope>
    <source>
        <strain evidence="5 6">JCM 21142</strain>
    </source>
</reference>
<evidence type="ECO:0000256" key="3">
    <source>
        <dbReference type="SAM" id="MobiDB-lite"/>
    </source>
</evidence>
<dbReference type="EMBL" id="BAMD01000007">
    <property type="protein sequence ID" value="GAF02283.1"/>
    <property type="molecule type" value="Genomic_DNA"/>
</dbReference>
<comment type="subcellular location">
    <subcellularLocation>
        <location evidence="1">Membrane</location>
        <topology evidence="1">Single-pass membrane protein</topology>
    </subcellularLocation>
</comment>
<dbReference type="RefSeq" id="WP_200871235.1">
    <property type="nucleotide sequence ID" value="NZ_BAMD01000007.1"/>
</dbReference>
<feature type="domain" description="Band 7" evidence="4">
    <location>
        <begin position="16"/>
        <end position="187"/>
    </location>
</feature>
<evidence type="ECO:0000313" key="5">
    <source>
        <dbReference type="EMBL" id="GAF02283.1"/>
    </source>
</evidence>
<proteinExistence type="predicted"/>
<feature type="region of interest" description="Disordered" evidence="3">
    <location>
        <begin position="186"/>
        <end position="207"/>
    </location>
</feature>
<comment type="caution">
    <text evidence="5">The sequence shown here is derived from an EMBL/GenBank/DDBJ whole genome shotgun (WGS) entry which is preliminary data.</text>
</comment>
<dbReference type="Proteomes" id="UP000019402">
    <property type="component" value="Unassembled WGS sequence"/>
</dbReference>
<keyword evidence="6" id="KW-1185">Reference proteome</keyword>
<feature type="compositionally biased region" description="Basic and acidic residues" evidence="3">
    <location>
        <begin position="198"/>
        <end position="207"/>
    </location>
</feature>
<dbReference type="Gene3D" id="3.30.479.30">
    <property type="entry name" value="Band 7 domain"/>
    <property type="match status" value="1"/>
</dbReference>
<accession>W7Y3X0</accession>
<evidence type="ECO:0000256" key="2">
    <source>
        <dbReference type="SAM" id="Coils"/>
    </source>
</evidence>
<dbReference type="eggNOG" id="COG0330">
    <property type="taxonomic scope" value="Bacteria"/>
</dbReference>
<evidence type="ECO:0000313" key="6">
    <source>
        <dbReference type="Proteomes" id="UP000019402"/>
    </source>
</evidence>
<dbReference type="Pfam" id="PF01145">
    <property type="entry name" value="Band_7"/>
    <property type="match status" value="1"/>
</dbReference>